<feature type="compositionally biased region" description="Polar residues" evidence="1">
    <location>
        <begin position="411"/>
        <end position="421"/>
    </location>
</feature>
<gene>
    <name evidence="2" type="ORF">GJ744_007678</name>
</gene>
<feature type="compositionally biased region" description="Low complexity" evidence="1">
    <location>
        <begin position="530"/>
        <end position="543"/>
    </location>
</feature>
<evidence type="ECO:0000256" key="1">
    <source>
        <dbReference type="SAM" id="MobiDB-lite"/>
    </source>
</evidence>
<accession>A0A8H7AIC8</accession>
<protein>
    <submittedName>
        <fullName evidence="2">Uncharacterized protein</fullName>
    </submittedName>
</protein>
<proteinExistence type="predicted"/>
<feature type="compositionally biased region" description="Polar residues" evidence="1">
    <location>
        <begin position="436"/>
        <end position="458"/>
    </location>
</feature>
<feature type="compositionally biased region" description="Polar residues" evidence="1">
    <location>
        <begin position="150"/>
        <end position="171"/>
    </location>
</feature>
<sequence length="611" mass="66368">METRIRRYFTFRKLNSQLPPTHHTTDELDLIGVPYSSTDKGRAPVLSFAPRTTDVARTKDDLDVLAIYTIPYEAAVPGTPPVVGATPIKGNGPVKLQTSRRLSSGELLITTQDHQRTLSDIREGEYIIGRKEPKRTSRTISIKLPAHSKASPSTRSSLAPASQMSNTTAGQSARPGLKPYRRHVPEPLNLHNGLATLESSHPDIPPRNPHSGNSTAAKAYLLSPSEVPLPLSPGKTPSSRTSLLSRGEEQNATIQALWKAEYARLVAIYGQDGVDRNIAELNRDRLAPFPEKKLSVEGRPRGLSTTSAGPPPLSPATIIPPLPSPRGSVAQEPPLVDTASDYSSIKVPSLMSSEESSSSYTKRTSLFEADVPTTREEVSRIVESMRKNYLHALEKVEEKPKVKRPKKTKQRASYTHTSSAAMSAPARFPKGGRQSWHANTVPSTSAPEKQSKRGTNSKPKTRRDSNIAPLRTAGSKSSVKAKPALHRADSTTLGSFFGSKREDQYPPSPERTPKASKPSRTGQIDDGRPASNDSASSRTSSDNVAPEIDDFDIFYQDLARDSDPKSGNGKPAIPTLYVPRVVELPAGHDSAAPPPPNIDWAPRKRTLLPAI</sequence>
<feature type="compositionally biased region" description="Basic residues" evidence="1">
    <location>
        <begin position="401"/>
        <end position="410"/>
    </location>
</feature>
<dbReference type="EMBL" id="JAACFV010000039">
    <property type="protein sequence ID" value="KAF7509640.1"/>
    <property type="molecule type" value="Genomic_DNA"/>
</dbReference>
<feature type="compositionally biased region" description="Low complexity" evidence="1">
    <location>
        <begin position="221"/>
        <end position="233"/>
    </location>
</feature>
<reference evidence="2" key="1">
    <citation type="submission" date="2020-02" db="EMBL/GenBank/DDBJ databases">
        <authorList>
            <person name="Palmer J.M."/>
        </authorList>
    </citation>
    <scope>NUCLEOTIDE SEQUENCE</scope>
    <source>
        <strain evidence="2">EPUS1.4</strain>
        <tissue evidence="2">Thallus</tissue>
    </source>
</reference>
<keyword evidence="3" id="KW-1185">Reference proteome</keyword>
<feature type="region of interest" description="Disordered" evidence="1">
    <location>
        <begin position="292"/>
        <end position="334"/>
    </location>
</feature>
<feature type="region of interest" description="Disordered" evidence="1">
    <location>
        <begin position="137"/>
        <end position="246"/>
    </location>
</feature>
<dbReference type="OrthoDB" id="4158144at2759"/>
<organism evidence="2 3">
    <name type="scientific">Endocarpon pusillum</name>
    <dbReference type="NCBI Taxonomy" id="364733"/>
    <lineage>
        <taxon>Eukaryota</taxon>
        <taxon>Fungi</taxon>
        <taxon>Dikarya</taxon>
        <taxon>Ascomycota</taxon>
        <taxon>Pezizomycotina</taxon>
        <taxon>Eurotiomycetes</taxon>
        <taxon>Chaetothyriomycetidae</taxon>
        <taxon>Verrucariales</taxon>
        <taxon>Verrucariaceae</taxon>
        <taxon>Endocarpon</taxon>
    </lineage>
</organism>
<comment type="caution">
    <text evidence="2">The sequence shown here is derived from an EMBL/GenBank/DDBJ whole genome shotgun (WGS) entry which is preliminary data.</text>
</comment>
<dbReference type="AlphaFoldDB" id="A0A8H7AIC8"/>
<feature type="compositionally biased region" description="Pro residues" evidence="1">
    <location>
        <begin position="309"/>
        <end position="324"/>
    </location>
</feature>
<evidence type="ECO:0000313" key="3">
    <source>
        <dbReference type="Proteomes" id="UP000606974"/>
    </source>
</evidence>
<feature type="compositionally biased region" description="Polar residues" evidence="1">
    <location>
        <begin position="235"/>
        <end position="246"/>
    </location>
</feature>
<feature type="region of interest" description="Disordered" evidence="1">
    <location>
        <begin position="395"/>
        <end position="548"/>
    </location>
</feature>
<evidence type="ECO:0000313" key="2">
    <source>
        <dbReference type="EMBL" id="KAF7509640.1"/>
    </source>
</evidence>
<dbReference type="Proteomes" id="UP000606974">
    <property type="component" value="Unassembled WGS sequence"/>
</dbReference>
<name>A0A8H7AIC8_9EURO</name>